<reference evidence="2 3" key="1">
    <citation type="submission" date="2018-04" db="EMBL/GenBank/DDBJ databases">
        <authorList>
            <person name="Zhang X."/>
            <person name="Yuan J."/>
            <person name="Li F."/>
            <person name="Xiang J."/>
        </authorList>
    </citation>
    <scope>NUCLEOTIDE SEQUENCE [LARGE SCALE GENOMIC DNA]</scope>
    <source>
        <tissue evidence="2">Muscle</tissue>
    </source>
</reference>
<feature type="region of interest" description="Disordered" evidence="1">
    <location>
        <begin position="109"/>
        <end position="130"/>
    </location>
</feature>
<keyword evidence="3" id="KW-1185">Reference proteome</keyword>
<dbReference type="AlphaFoldDB" id="A0A3R7N718"/>
<evidence type="ECO:0000313" key="3">
    <source>
        <dbReference type="Proteomes" id="UP000283509"/>
    </source>
</evidence>
<protein>
    <submittedName>
        <fullName evidence="2">Uncharacterized protein</fullName>
    </submittedName>
</protein>
<gene>
    <name evidence="2" type="ORF">C7M84_002336</name>
</gene>
<evidence type="ECO:0000256" key="1">
    <source>
        <dbReference type="SAM" id="MobiDB-lite"/>
    </source>
</evidence>
<accession>A0A3R7N718</accession>
<reference evidence="2 3" key="2">
    <citation type="submission" date="2019-01" db="EMBL/GenBank/DDBJ databases">
        <title>The decoding of complex shrimp genome reveals the adaptation for benthos swimmer, frequently molting mechanism and breeding impact on genome.</title>
        <authorList>
            <person name="Sun Y."/>
            <person name="Gao Y."/>
            <person name="Yu Y."/>
        </authorList>
    </citation>
    <scope>NUCLEOTIDE SEQUENCE [LARGE SCALE GENOMIC DNA]</scope>
    <source>
        <tissue evidence="2">Muscle</tissue>
    </source>
</reference>
<dbReference type="Proteomes" id="UP000283509">
    <property type="component" value="Unassembled WGS sequence"/>
</dbReference>
<comment type="caution">
    <text evidence="2">The sequence shown here is derived from an EMBL/GenBank/DDBJ whole genome shotgun (WGS) entry which is preliminary data.</text>
</comment>
<proteinExistence type="predicted"/>
<evidence type="ECO:0000313" key="2">
    <source>
        <dbReference type="EMBL" id="ROT78940.1"/>
    </source>
</evidence>
<dbReference type="EMBL" id="QCYY01001313">
    <property type="protein sequence ID" value="ROT78940.1"/>
    <property type="molecule type" value="Genomic_DNA"/>
</dbReference>
<feature type="region of interest" description="Disordered" evidence="1">
    <location>
        <begin position="1"/>
        <end position="48"/>
    </location>
</feature>
<organism evidence="2 3">
    <name type="scientific">Penaeus vannamei</name>
    <name type="common">Whiteleg shrimp</name>
    <name type="synonym">Litopenaeus vannamei</name>
    <dbReference type="NCBI Taxonomy" id="6689"/>
    <lineage>
        <taxon>Eukaryota</taxon>
        <taxon>Metazoa</taxon>
        <taxon>Ecdysozoa</taxon>
        <taxon>Arthropoda</taxon>
        <taxon>Crustacea</taxon>
        <taxon>Multicrustacea</taxon>
        <taxon>Malacostraca</taxon>
        <taxon>Eumalacostraca</taxon>
        <taxon>Eucarida</taxon>
        <taxon>Decapoda</taxon>
        <taxon>Dendrobranchiata</taxon>
        <taxon>Penaeoidea</taxon>
        <taxon>Penaeidae</taxon>
        <taxon>Penaeus</taxon>
    </lineage>
</organism>
<sequence>MVQSTKPAENLPGQLFSGPEGSGSSRRSWDSTHGAGRQGPQADGGQHQGLVDDLQERQGRPHAVLPEALITCANWLEVIQIPSLFQKSCAHLGRNYRVRSVHVSSGNYTNGNSDSRLLPHASPDQDLSSASCITSPEDRVYTARDLMIQFSTFYFKAEELIKVEKTGTAASRITSPEDRFYTPRHLMIQFNTLHFKMEELIKVE</sequence>
<name>A0A3R7N718_PENVA</name>